<keyword evidence="7" id="KW-0472">Membrane</keyword>
<evidence type="ECO:0000256" key="3">
    <source>
        <dbReference type="ARBA" id="ARBA00022448"/>
    </source>
</evidence>
<dbReference type="PANTHER" id="PTHR30451:SF21">
    <property type="entry name" value="FIMBRIAL USHER DOMAIN-CONTAINING PROTEIN YDET-RELATED"/>
    <property type="match status" value="1"/>
</dbReference>
<dbReference type="GO" id="GO:0009297">
    <property type="term" value="P:pilus assembly"/>
    <property type="evidence" value="ECO:0007669"/>
    <property type="project" value="InterPro"/>
</dbReference>
<feature type="signal peptide" evidence="9">
    <location>
        <begin position="1"/>
        <end position="35"/>
    </location>
</feature>
<dbReference type="InterPro" id="IPR037224">
    <property type="entry name" value="PapC_N_sf"/>
</dbReference>
<protein>
    <submittedName>
        <fullName evidence="11">Outer membrane usher protein</fullName>
    </submittedName>
</protein>
<dbReference type="Gene3D" id="3.10.20.410">
    <property type="match status" value="1"/>
</dbReference>
<reference evidence="11" key="1">
    <citation type="submission" date="2018-11" db="EMBL/GenBank/DDBJ databases">
        <authorList>
            <person name="Ashton P.M."/>
            <person name="Dallman T."/>
            <person name="Nair S."/>
            <person name="De Pinna E."/>
            <person name="Peters T."/>
            <person name="Grant K."/>
        </authorList>
    </citation>
    <scope>NUCLEOTIDE SEQUENCE</scope>
    <source>
        <strain evidence="11">634817</strain>
    </source>
</reference>
<feature type="non-terminal residue" evidence="11">
    <location>
        <position position="104"/>
    </location>
</feature>
<dbReference type="GO" id="GO:0015473">
    <property type="term" value="F:fimbrial usher porin activity"/>
    <property type="evidence" value="ECO:0007669"/>
    <property type="project" value="InterPro"/>
</dbReference>
<organism evidence="11">
    <name type="scientific">Salmonella newport</name>
    <dbReference type="NCBI Taxonomy" id="108619"/>
    <lineage>
        <taxon>Bacteria</taxon>
        <taxon>Pseudomonadati</taxon>
        <taxon>Pseudomonadota</taxon>
        <taxon>Gammaproteobacteria</taxon>
        <taxon>Enterobacterales</taxon>
        <taxon>Enterobacteriaceae</taxon>
        <taxon>Salmonella</taxon>
    </lineage>
</organism>
<evidence type="ECO:0000256" key="2">
    <source>
        <dbReference type="ARBA" id="ARBA00008064"/>
    </source>
</evidence>
<evidence type="ECO:0000256" key="7">
    <source>
        <dbReference type="ARBA" id="ARBA00023136"/>
    </source>
</evidence>
<comment type="similarity">
    <text evidence="2">Belongs to the fimbrial export usher family.</text>
</comment>
<keyword evidence="6 9" id="KW-0732">Signal</keyword>
<dbReference type="SUPFAM" id="SSF141729">
    <property type="entry name" value="FimD N-terminal domain-like"/>
    <property type="match status" value="1"/>
</dbReference>
<dbReference type="GO" id="GO:0009279">
    <property type="term" value="C:cell outer membrane"/>
    <property type="evidence" value="ECO:0007669"/>
    <property type="project" value="UniProtKB-SubCell"/>
</dbReference>
<evidence type="ECO:0000256" key="9">
    <source>
        <dbReference type="SAM" id="SignalP"/>
    </source>
</evidence>
<evidence type="ECO:0000259" key="10">
    <source>
        <dbReference type="Pfam" id="PF13954"/>
    </source>
</evidence>
<dbReference type="InterPro" id="IPR025885">
    <property type="entry name" value="PapC_N"/>
</dbReference>
<keyword evidence="8" id="KW-0998">Cell outer membrane</keyword>
<dbReference type="EMBL" id="AAHSHT010000022">
    <property type="protein sequence ID" value="EBZ7959670.1"/>
    <property type="molecule type" value="Genomic_DNA"/>
</dbReference>
<keyword evidence="5" id="KW-0812">Transmembrane</keyword>
<dbReference type="PANTHER" id="PTHR30451">
    <property type="entry name" value="OUTER MEMBRANE USHER PROTEIN"/>
    <property type="match status" value="1"/>
</dbReference>
<gene>
    <name evidence="11" type="ORF">EGM24_20110</name>
</gene>
<feature type="domain" description="PapC N-terminal" evidence="10">
    <location>
        <begin position="38"/>
        <end position="96"/>
    </location>
</feature>
<keyword evidence="4" id="KW-1029">Fimbrium biogenesis</keyword>
<proteinExistence type="inferred from homology"/>
<name>A0A5X4GBG1_SALNE</name>
<feature type="chain" id="PRO_5026350675" evidence="9">
    <location>
        <begin position="36"/>
        <end position="104"/>
    </location>
</feature>
<evidence type="ECO:0000313" key="11">
    <source>
        <dbReference type="EMBL" id="EBZ7959670.1"/>
    </source>
</evidence>
<evidence type="ECO:0000256" key="5">
    <source>
        <dbReference type="ARBA" id="ARBA00022692"/>
    </source>
</evidence>
<evidence type="ECO:0000256" key="1">
    <source>
        <dbReference type="ARBA" id="ARBA00004571"/>
    </source>
</evidence>
<evidence type="ECO:0000256" key="6">
    <source>
        <dbReference type="ARBA" id="ARBA00022729"/>
    </source>
</evidence>
<sequence length="104" mass="11298">MRNQLFMTRYYSSVTKPVLTPLALAIALAPAPGWAENYFNPAFLSDDPSAVADLSTFSRNAQAAGMYRVDVYLNNTFLATRDIAFQAVKTTGKSAPTDDSGLRA</sequence>
<dbReference type="AlphaFoldDB" id="A0A5X4GBG1"/>
<dbReference type="InterPro" id="IPR000015">
    <property type="entry name" value="Fimb_usher"/>
</dbReference>
<comment type="caution">
    <text evidence="11">The sequence shown here is derived from an EMBL/GenBank/DDBJ whole genome shotgun (WGS) entry which is preliminary data.</text>
</comment>
<evidence type="ECO:0000256" key="8">
    <source>
        <dbReference type="ARBA" id="ARBA00023237"/>
    </source>
</evidence>
<accession>A0A5X4GBG1</accession>
<evidence type="ECO:0000256" key="4">
    <source>
        <dbReference type="ARBA" id="ARBA00022558"/>
    </source>
</evidence>
<comment type="subcellular location">
    <subcellularLocation>
        <location evidence="1">Cell outer membrane</location>
        <topology evidence="1">Multi-pass membrane protein</topology>
    </subcellularLocation>
</comment>
<keyword evidence="3" id="KW-0813">Transport</keyword>
<dbReference type="Pfam" id="PF13954">
    <property type="entry name" value="PapC_N"/>
    <property type="match status" value="1"/>
</dbReference>